<comment type="caution">
    <text evidence="3">The sequence shown here is derived from an EMBL/GenBank/DDBJ whole genome shotgun (WGS) entry which is preliminary data.</text>
</comment>
<evidence type="ECO:0000313" key="4">
    <source>
        <dbReference type="Proteomes" id="UP001220256"/>
    </source>
</evidence>
<organism evidence="3 4">
    <name type="scientific">Penicillium chrysogenum</name>
    <name type="common">Penicillium notatum</name>
    <dbReference type="NCBI Taxonomy" id="5076"/>
    <lineage>
        <taxon>Eukaryota</taxon>
        <taxon>Fungi</taxon>
        <taxon>Dikarya</taxon>
        <taxon>Ascomycota</taxon>
        <taxon>Pezizomycotina</taxon>
        <taxon>Eurotiomycetes</taxon>
        <taxon>Eurotiomycetidae</taxon>
        <taxon>Eurotiales</taxon>
        <taxon>Aspergillaceae</taxon>
        <taxon>Penicillium</taxon>
        <taxon>Penicillium chrysogenum species complex</taxon>
    </lineage>
</organism>
<reference evidence="3 4" key="1">
    <citation type="journal article" date="2023" name="IMA Fungus">
        <title>Comparative genomic study of the Penicillium genus elucidates a diverse pangenome and 15 lateral gene transfer events.</title>
        <authorList>
            <person name="Petersen C."/>
            <person name="Sorensen T."/>
            <person name="Nielsen M.R."/>
            <person name="Sondergaard T.E."/>
            <person name="Sorensen J.L."/>
            <person name="Fitzpatrick D.A."/>
            <person name="Frisvad J.C."/>
            <person name="Nielsen K.L."/>
        </authorList>
    </citation>
    <scope>NUCLEOTIDE SEQUENCE [LARGE SCALE GENOMIC DNA]</scope>
    <source>
        <strain evidence="3 4">IBT 3361</strain>
    </source>
</reference>
<name>A0ABQ8WM92_PENCH</name>
<keyword evidence="4" id="KW-1185">Reference proteome</keyword>
<keyword evidence="2" id="KW-1133">Transmembrane helix</keyword>
<feature type="region of interest" description="Disordered" evidence="1">
    <location>
        <begin position="105"/>
        <end position="169"/>
    </location>
</feature>
<dbReference type="EMBL" id="JAPVEB010000003">
    <property type="protein sequence ID" value="KAJ5271123.1"/>
    <property type="molecule type" value="Genomic_DNA"/>
</dbReference>
<gene>
    <name evidence="3" type="ORF">N7505_006881</name>
</gene>
<feature type="compositionally biased region" description="Low complexity" evidence="1">
    <location>
        <begin position="119"/>
        <end position="150"/>
    </location>
</feature>
<dbReference type="Proteomes" id="UP001220256">
    <property type="component" value="Unassembled WGS sequence"/>
</dbReference>
<evidence type="ECO:0000313" key="3">
    <source>
        <dbReference type="EMBL" id="KAJ5271123.1"/>
    </source>
</evidence>
<keyword evidence="2" id="KW-0472">Membrane</keyword>
<accession>A0ABQ8WM92</accession>
<proteinExistence type="predicted"/>
<evidence type="ECO:0000256" key="2">
    <source>
        <dbReference type="SAM" id="Phobius"/>
    </source>
</evidence>
<keyword evidence="2" id="KW-0812">Transmembrane</keyword>
<evidence type="ECO:0000256" key="1">
    <source>
        <dbReference type="SAM" id="MobiDB-lite"/>
    </source>
</evidence>
<protein>
    <recommendedName>
        <fullName evidence="5">Apple domain-containing protein</fullName>
    </recommendedName>
</protein>
<feature type="transmembrane region" description="Helical" evidence="2">
    <location>
        <begin position="85"/>
        <end position="106"/>
    </location>
</feature>
<sequence length="274" mass="28469">MDGLEVVPEQHKAGKYDSGLEVAPEQYKYDSGLEVAPHTEKEVQRDTAGLHYVSGPTGANPGIIEDGSAVTKPPRKRICGLSSTVFWVLIVIVAIVVTGAAVGGGVGSTVSKKTTPSDNSAESSNPPTSTSPSTDTASTTSSGHVTSGTVGLAGNPCPRSNRTTERGSDGSTYRLLCGVDWPRGADAASGGGKVRDLSTETEYTLKACIRRCSDWNKDDLNSQDCKGVVYSANLTASFEGGQGGNCFLKSEIGNYFPNSNTSVAAGIGLRDKDL</sequence>
<evidence type="ECO:0008006" key="5">
    <source>
        <dbReference type="Google" id="ProtNLM"/>
    </source>
</evidence>